<keyword evidence="3" id="KW-1185">Reference proteome</keyword>
<dbReference type="InterPro" id="IPR014907">
    <property type="entry name" value="BT4734-like_N"/>
</dbReference>
<dbReference type="Pfam" id="PF08800">
    <property type="entry name" value="BT4734-like_N"/>
    <property type="match status" value="1"/>
</dbReference>
<evidence type="ECO:0000313" key="2">
    <source>
        <dbReference type="EMBL" id="MFD1603004.1"/>
    </source>
</evidence>
<gene>
    <name evidence="2" type="ORF">ACFSC2_09680</name>
</gene>
<dbReference type="Proteomes" id="UP001597138">
    <property type="component" value="Unassembled WGS sequence"/>
</dbReference>
<dbReference type="EMBL" id="JBHUDZ010000009">
    <property type="protein sequence ID" value="MFD1603004.1"/>
    <property type="molecule type" value="Genomic_DNA"/>
</dbReference>
<feature type="domain" description="BT4734-like N-terminal" evidence="1">
    <location>
        <begin position="59"/>
        <end position="178"/>
    </location>
</feature>
<proteinExistence type="predicted"/>
<dbReference type="RefSeq" id="WP_379814194.1">
    <property type="nucleotide sequence ID" value="NZ_JBHUDZ010000009.1"/>
</dbReference>
<accession>A0ABW4HDL8</accession>
<sequence>MKKLSEITVTKFNTIKSKECSTILMFEELRNIKSGKYKDLVLKCREAYDLGDKDIYTFLKSQLPAVTFCGEFKNGHKASDLVIYNNLIVIDIDGLLPEDILNIKSTLILDKYILALWDSPSGRGLKGLIKTESTPENHKDFFNSLRVYFLDNYQIELDKSGSDVSRLCFSSWDENIFYNSNSEIYKDFLEIDITTKMREESRPIKEKNLSLSKSAYATEGLNKSEDRILIKKIIKYLTKKNLSITENYDSWVKVALGISYTFSYDVGEKYFTQLCSLDNDKYDAVKSTNLLKYCYNRRQVNLKKTISLATIAYFAKEKGFKL</sequence>
<name>A0ABW4HDL8_9FLAO</name>
<reference evidence="3" key="1">
    <citation type="journal article" date="2019" name="Int. J. Syst. Evol. Microbiol.">
        <title>The Global Catalogue of Microorganisms (GCM) 10K type strain sequencing project: providing services to taxonomists for standard genome sequencing and annotation.</title>
        <authorList>
            <consortium name="The Broad Institute Genomics Platform"/>
            <consortium name="The Broad Institute Genome Sequencing Center for Infectious Disease"/>
            <person name="Wu L."/>
            <person name="Ma J."/>
        </authorList>
    </citation>
    <scope>NUCLEOTIDE SEQUENCE [LARGE SCALE GENOMIC DNA]</scope>
    <source>
        <strain evidence="3">CCUG 70865</strain>
    </source>
</reference>
<evidence type="ECO:0000313" key="3">
    <source>
        <dbReference type="Proteomes" id="UP001597138"/>
    </source>
</evidence>
<protein>
    <submittedName>
        <fullName evidence="2">BT4734/BF3469 family protein</fullName>
    </submittedName>
</protein>
<comment type="caution">
    <text evidence="2">The sequence shown here is derived from an EMBL/GenBank/DDBJ whole genome shotgun (WGS) entry which is preliminary data.</text>
</comment>
<evidence type="ECO:0000259" key="1">
    <source>
        <dbReference type="Pfam" id="PF08800"/>
    </source>
</evidence>
<organism evidence="2 3">
    <name type="scientific">Flavobacterium artemisiae</name>
    <dbReference type="NCBI Taxonomy" id="2126556"/>
    <lineage>
        <taxon>Bacteria</taxon>
        <taxon>Pseudomonadati</taxon>
        <taxon>Bacteroidota</taxon>
        <taxon>Flavobacteriia</taxon>
        <taxon>Flavobacteriales</taxon>
        <taxon>Flavobacteriaceae</taxon>
        <taxon>Flavobacterium</taxon>
    </lineage>
</organism>